<comment type="similarity">
    <text evidence="1">Belongs to the YciI family.</text>
</comment>
<protein>
    <submittedName>
        <fullName evidence="3">YciI family protein</fullName>
    </submittedName>
</protein>
<dbReference type="InterPro" id="IPR011008">
    <property type="entry name" value="Dimeric_a/b-barrel"/>
</dbReference>
<sequence length="141" mass="15107">MQFLVIRKADAETEAGAMPSPQLIDDMTSYNARLVERGVMKAGAGLRPSAKGARVSFSNGAPSVVDGPFAEAKELIAGFSVIEAGSLQEVIEMVKDWPSSDGHGNVQIEIRQIATAEDLGFNDAQQERYDRLVAQAAAQQQ</sequence>
<evidence type="ECO:0000259" key="2">
    <source>
        <dbReference type="Pfam" id="PF03795"/>
    </source>
</evidence>
<evidence type="ECO:0000313" key="3">
    <source>
        <dbReference type="EMBL" id="MBI4920433.1"/>
    </source>
</evidence>
<dbReference type="Gene3D" id="3.30.70.1060">
    <property type="entry name" value="Dimeric alpha+beta barrel"/>
    <property type="match status" value="1"/>
</dbReference>
<gene>
    <name evidence="3" type="ORF">HY834_01690</name>
</gene>
<dbReference type="EMBL" id="JACRAF010000005">
    <property type="protein sequence ID" value="MBI4920433.1"/>
    <property type="molecule type" value="Genomic_DNA"/>
</dbReference>
<dbReference type="Pfam" id="PF03795">
    <property type="entry name" value="YCII"/>
    <property type="match status" value="1"/>
</dbReference>
<evidence type="ECO:0000313" key="4">
    <source>
        <dbReference type="Proteomes" id="UP000782610"/>
    </source>
</evidence>
<dbReference type="InterPro" id="IPR005545">
    <property type="entry name" value="YCII"/>
</dbReference>
<name>A0A933L0D1_9HYPH</name>
<dbReference type="AlphaFoldDB" id="A0A933L0D1"/>
<comment type="caution">
    <text evidence="3">The sequence shown here is derived from an EMBL/GenBank/DDBJ whole genome shotgun (WGS) entry which is preliminary data.</text>
</comment>
<accession>A0A933L0D1</accession>
<evidence type="ECO:0000256" key="1">
    <source>
        <dbReference type="ARBA" id="ARBA00007689"/>
    </source>
</evidence>
<proteinExistence type="inferred from homology"/>
<feature type="domain" description="YCII-related" evidence="2">
    <location>
        <begin position="1"/>
        <end position="99"/>
    </location>
</feature>
<dbReference type="SUPFAM" id="SSF54909">
    <property type="entry name" value="Dimeric alpha+beta barrel"/>
    <property type="match status" value="1"/>
</dbReference>
<reference evidence="3" key="1">
    <citation type="submission" date="2020-07" db="EMBL/GenBank/DDBJ databases">
        <title>Huge and variable diversity of episymbiotic CPR bacteria and DPANN archaea in groundwater ecosystems.</title>
        <authorList>
            <person name="He C.Y."/>
            <person name="Keren R."/>
            <person name="Whittaker M."/>
            <person name="Farag I.F."/>
            <person name="Doudna J."/>
            <person name="Cate J.H.D."/>
            <person name="Banfield J.F."/>
        </authorList>
    </citation>
    <scope>NUCLEOTIDE SEQUENCE</scope>
    <source>
        <strain evidence="3">NC_groundwater_1586_Pr3_B-0.1um_66_15</strain>
    </source>
</reference>
<dbReference type="PANTHER" id="PTHR35174">
    <property type="entry name" value="BLL7171 PROTEIN-RELATED"/>
    <property type="match status" value="1"/>
</dbReference>
<dbReference type="Proteomes" id="UP000782610">
    <property type="component" value="Unassembled WGS sequence"/>
</dbReference>
<organism evidence="3 4">
    <name type="scientific">Devosia nanyangense</name>
    <dbReference type="NCBI Taxonomy" id="1228055"/>
    <lineage>
        <taxon>Bacteria</taxon>
        <taxon>Pseudomonadati</taxon>
        <taxon>Pseudomonadota</taxon>
        <taxon>Alphaproteobacteria</taxon>
        <taxon>Hyphomicrobiales</taxon>
        <taxon>Devosiaceae</taxon>
        <taxon>Devosia</taxon>
    </lineage>
</organism>
<dbReference type="PANTHER" id="PTHR35174:SF4">
    <property type="entry name" value="BLL7163 PROTEIN"/>
    <property type="match status" value="1"/>
</dbReference>